<organism evidence="2 3">
    <name type="scientific">Dyella kyungheensis</name>
    <dbReference type="NCBI Taxonomy" id="1242174"/>
    <lineage>
        <taxon>Bacteria</taxon>
        <taxon>Pseudomonadati</taxon>
        <taxon>Pseudomonadota</taxon>
        <taxon>Gammaproteobacteria</taxon>
        <taxon>Lysobacterales</taxon>
        <taxon>Rhodanobacteraceae</taxon>
        <taxon>Dyella</taxon>
    </lineage>
</organism>
<evidence type="ECO:0000259" key="1">
    <source>
        <dbReference type="Pfam" id="PF04965"/>
    </source>
</evidence>
<dbReference type="NCBIfam" id="TIGR03357">
    <property type="entry name" value="VI_zyme"/>
    <property type="match status" value="1"/>
</dbReference>
<accession>A0ABS2JWA6</accession>
<proteinExistence type="predicted"/>
<dbReference type="InterPro" id="IPR010269">
    <property type="entry name" value="T6SS_TssC-like"/>
</dbReference>
<sequence length="142" mass="16019">MPRSGGQGSLFERLEPDALPLRVRSRQHMASERIGAIKKHLQWLLNTREGCSQSSPDLGLSDFNDAAVGSADLVVRVRRDIERLIAAYEPRVHVLGVRATPDPEQPLDLHFRLDCLVPIQNVEEKLEIDLLIRHQDQSARVT</sequence>
<dbReference type="PANTHER" id="PTHR35565">
    <property type="entry name" value="CYTOPLASMIC PROTEIN-RELATED"/>
    <property type="match status" value="1"/>
</dbReference>
<evidence type="ECO:0000313" key="3">
    <source>
        <dbReference type="Proteomes" id="UP001430065"/>
    </source>
</evidence>
<dbReference type="InterPro" id="IPR017737">
    <property type="entry name" value="TssE1-like"/>
</dbReference>
<dbReference type="PANTHER" id="PTHR35565:SF1">
    <property type="entry name" value="TYPE VI SECRETION SYSTEM CONTRACTILE SHEATH LARGE SUBUNIT"/>
    <property type="match status" value="1"/>
</dbReference>
<protein>
    <submittedName>
        <fullName evidence="2">Type VI secretion system baseplate subunit TssE</fullName>
    </submittedName>
</protein>
<dbReference type="InterPro" id="IPR007048">
    <property type="entry name" value="IraD/Gp25-like"/>
</dbReference>
<dbReference type="Pfam" id="PF04965">
    <property type="entry name" value="GPW_gp25"/>
    <property type="match status" value="1"/>
</dbReference>
<keyword evidence="3" id="KW-1185">Reference proteome</keyword>
<dbReference type="EMBL" id="JADIKC010000010">
    <property type="protein sequence ID" value="MBM7123322.1"/>
    <property type="molecule type" value="Genomic_DNA"/>
</dbReference>
<gene>
    <name evidence="2" type="primary">tssE</name>
    <name evidence="2" type="ORF">ISP20_19320</name>
</gene>
<feature type="domain" description="IraD/Gp25-like" evidence="1">
    <location>
        <begin position="36"/>
        <end position="120"/>
    </location>
</feature>
<dbReference type="Proteomes" id="UP001430065">
    <property type="component" value="Unassembled WGS sequence"/>
</dbReference>
<reference evidence="2 3" key="1">
    <citation type="submission" date="2020-10" db="EMBL/GenBank/DDBJ databases">
        <title>Phylogeny of dyella-like bacteria.</title>
        <authorList>
            <person name="Fu J."/>
        </authorList>
    </citation>
    <scope>NUCLEOTIDE SEQUENCE [LARGE SCALE GENOMIC DNA]</scope>
    <source>
        <strain evidence="2 3">THG-B117</strain>
    </source>
</reference>
<comment type="caution">
    <text evidence="2">The sequence shown here is derived from an EMBL/GenBank/DDBJ whole genome shotgun (WGS) entry which is preliminary data.</text>
</comment>
<dbReference type="SUPFAM" id="SSF160719">
    <property type="entry name" value="gpW/gp25-like"/>
    <property type="match status" value="1"/>
</dbReference>
<dbReference type="RefSeq" id="WP_204637769.1">
    <property type="nucleotide sequence ID" value="NZ_JADIKC010000010.1"/>
</dbReference>
<name>A0ABS2JWA6_9GAMM</name>
<evidence type="ECO:0000313" key="2">
    <source>
        <dbReference type="EMBL" id="MBM7123322.1"/>
    </source>
</evidence>
<dbReference type="Gene3D" id="3.10.450.40">
    <property type="match status" value="1"/>
</dbReference>